<evidence type="ECO:0000313" key="2">
    <source>
        <dbReference type="Proteomes" id="UP000586722"/>
    </source>
</evidence>
<reference evidence="2" key="1">
    <citation type="submission" date="2020-01" db="EMBL/GenBank/DDBJ databases">
        <authorList>
            <person name="Fang Y."/>
            <person name="Sun R."/>
            <person name="Nie L."/>
            <person name="He J."/>
            <person name="Hao L."/>
            <person name="Wang L."/>
            <person name="Su S."/>
            <person name="Lv E."/>
            <person name="Zhang Z."/>
            <person name="Xie R."/>
            <person name="Liu H."/>
        </authorList>
    </citation>
    <scope>NUCLEOTIDE SEQUENCE [LARGE SCALE GENOMIC DNA]</scope>
    <source>
        <strain evidence="2">XCT-53</strain>
    </source>
</reference>
<sequence length="92" mass="9696">MNIPDDCMTLSDKAAAILRITLLTQPSLGTSDEANPYAAAATVLLVATGLACRRAGADPEQIIAEIMPLVLQRIEETDRFSEALTTAEAGHA</sequence>
<organism evidence="1 2">
    <name type="scientific">Pannonibacter tanglangensis</name>
    <dbReference type="NCBI Taxonomy" id="2750084"/>
    <lineage>
        <taxon>Bacteria</taxon>
        <taxon>Pseudomonadati</taxon>
        <taxon>Pseudomonadota</taxon>
        <taxon>Alphaproteobacteria</taxon>
        <taxon>Hyphomicrobiales</taxon>
        <taxon>Stappiaceae</taxon>
        <taxon>Pannonibacter</taxon>
    </lineage>
</organism>
<dbReference type="AlphaFoldDB" id="A0A7X5F2T3"/>
<dbReference type="RefSeq" id="WP_161708619.1">
    <property type="nucleotide sequence ID" value="NZ_JAABLQ010000001.1"/>
</dbReference>
<comment type="caution">
    <text evidence="1">The sequence shown here is derived from an EMBL/GenBank/DDBJ whole genome shotgun (WGS) entry which is preliminary data.</text>
</comment>
<dbReference type="EMBL" id="JAABLQ010000001">
    <property type="protein sequence ID" value="NBN78710.1"/>
    <property type="molecule type" value="Genomic_DNA"/>
</dbReference>
<accession>A0A7X5F2T3</accession>
<proteinExistence type="predicted"/>
<evidence type="ECO:0000313" key="1">
    <source>
        <dbReference type="EMBL" id="NBN78710.1"/>
    </source>
</evidence>
<name>A0A7X5F2T3_9HYPH</name>
<keyword evidence="2" id="KW-1185">Reference proteome</keyword>
<dbReference type="Proteomes" id="UP000586722">
    <property type="component" value="Unassembled WGS sequence"/>
</dbReference>
<protein>
    <submittedName>
        <fullName evidence="1">Uncharacterized protein</fullName>
    </submittedName>
</protein>
<gene>
    <name evidence="1" type="ORF">GWI72_10570</name>
</gene>